<protein>
    <submittedName>
        <fullName evidence="1">Uncharacterized protein</fullName>
    </submittedName>
</protein>
<evidence type="ECO:0000313" key="2">
    <source>
        <dbReference type="Proteomes" id="UP000193411"/>
    </source>
</evidence>
<gene>
    <name evidence="1" type="ORF">BCR44DRAFT_55434</name>
</gene>
<comment type="caution">
    <text evidence="1">The sequence shown here is derived from an EMBL/GenBank/DDBJ whole genome shotgun (WGS) entry which is preliminary data.</text>
</comment>
<dbReference type="AlphaFoldDB" id="A0A1Y2HP72"/>
<dbReference type="Proteomes" id="UP000193411">
    <property type="component" value="Unassembled WGS sequence"/>
</dbReference>
<dbReference type="EMBL" id="MCFL01000017">
    <property type="protein sequence ID" value="ORZ36398.1"/>
    <property type="molecule type" value="Genomic_DNA"/>
</dbReference>
<keyword evidence="2" id="KW-1185">Reference proteome</keyword>
<organism evidence="1 2">
    <name type="scientific">Catenaria anguillulae PL171</name>
    <dbReference type="NCBI Taxonomy" id="765915"/>
    <lineage>
        <taxon>Eukaryota</taxon>
        <taxon>Fungi</taxon>
        <taxon>Fungi incertae sedis</taxon>
        <taxon>Blastocladiomycota</taxon>
        <taxon>Blastocladiomycetes</taxon>
        <taxon>Blastocladiales</taxon>
        <taxon>Catenariaceae</taxon>
        <taxon>Catenaria</taxon>
    </lineage>
</organism>
<evidence type="ECO:0000313" key="1">
    <source>
        <dbReference type="EMBL" id="ORZ36398.1"/>
    </source>
</evidence>
<sequence length="213" mass="24000">MAHDSLSMNIAGILRHLDRVTLAKTSTWSKYGKLAAVPPRAMARQVLVQLTVDTDVFGSRGYWRHGSAPDHMHKLQSQPPSKRSIGEELLLLRLTLADLKRISVAQHRVVALDVLNVRTELKLDVRGSKYSPIRVFKTDPSFHNQRSNIKFLGPTVLSEERAAQEVQDREKWFQVEEHCVWCIVGVMGKVNETGAEVKVVRSAIQKTKEATIV</sequence>
<reference evidence="1 2" key="1">
    <citation type="submission" date="2016-07" db="EMBL/GenBank/DDBJ databases">
        <title>Pervasive Adenine N6-methylation of Active Genes in Fungi.</title>
        <authorList>
            <consortium name="DOE Joint Genome Institute"/>
            <person name="Mondo S.J."/>
            <person name="Dannebaum R.O."/>
            <person name="Kuo R.C."/>
            <person name="Labutti K."/>
            <person name="Haridas S."/>
            <person name="Kuo A."/>
            <person name="Salamov A."/>
            <person name="Ahrendt S.R."/>
            <person name="Lipzen A."/>
            <person name="Sullivan W."/>
            <person name="Andreopoulos W.B."/>
            <person name="Clum A."/>
            <person name="Lindquist E."/>
            <person name="Daum C."/>
            <person name="Ramamoorthy G.K."/>
            <person name="Gryganskyi A."/>
            <person name="Culley D."/>
            <person name="Magnuson J.K."/>
            <person name="James T.Y."/>
            <person name="O'Malley M.A."/>
            <person name="Stajich J.E."/>
            <person name="Spatafora J.W."/>
            <person name="Visel A."/>
            <person name="Grigoriev I.V."/>
        </authorList>
    </citation>
    <scope>NUCLEOTIDE SEQUENCE [LARGE SCALE GENOMIC DNA]</scope>
    <source>
        <strain evidence="1 2">PL171</strain>
    </source>
</reference>
<proteinExistence type="predicted"/>
<name>A0A1Y2HP72_9FUNG</name>
<accession>A0A1Y2HP72</accession>